<sequence>MERKQLTPQDYTVGWISPLEVEQTAALLMVDEEHERLPQPVADPTVYHLGSIAGHNVVIAGLPTTGNTSAATVATHMRRSFPNLRFGLLVGIGGGVPTESDQGKIRLGDVIVSKPSGPHSGAVQYDHGKAEHGQFVRTGFLMPPPAALLNAAQMLAAKRATFMADPIKANLKRINTRRPQLLRYKYPGIGQDILHSADCIPDRTATPPQGCNCYHNETLVIQGSPGGLDRDQNREDTFILVHRGTIASGEMVIKNGLVRDYLAQQHNIYCFETEAAGAMTDFPWLVIRGISDYCDSHKNNAWHGYAAAVAAAYARELFAYMPISIATPPTQIIKESESLTSLPAHETCGPNVRAVAQWLSDLNFQVRQNEIHRRRQPCTGEWLVVSPEFKTWLGPTQDLLFCSGMPGAGKTFLASLVIDYMTEQFSSRDDVAVVYIYCDYKTQGKQTANLLLSDLLKQLLLQIKEPVPKNIQTLYLKCIDGQSRPTTYELLRHSIDILGLLQSTFLIIDGLDEQAVVERREFLHYIFEMQQSASIKIFATSRSISEIRAEFTARQCTEIEIRASDHDIDIYLQANKHKLPRWAQRSPGLLQETIDSITRASQGMFLLVYLLFESLLHKTTLKAYKRALVDLPTGINAAYQQMDRRIQQQNPEHKALAYTTLEWITCTAISITVKELQTALSVHIDGDAPDDEDLPDIDTIVSVCCGLVERNSFLWTR</sequence>
<keyword evidence="4" id="KW-1185">Reference proteome</keyword>
<dbReference type="Proteomes" id="UP000326198">
    <property type="component" value="Unassembled WGS sequence"/>
</dbReference>
<dbReference type="GO" id="GO:0009116">
    <property type="term" value="P:nucleoside metabolic process"/>
    <property type="evidence" value="ECO:0007669"/>
    <property type="project" value="InterPro"/>
</dbReference>
<dbReference type="Gene3D" id="3.40.50.300">
    <property type="entry name" value="P-loop containing nucleotide triphosphate hydrolases"/>
    <property type="match status" value="1"/>
</dbReference>
<gene>
    <name evidence="3" type="ORF">BDV26DRAFT_301586</name>
</gene>
<reference evidence="3 4" key="1">
    <citation type="submission" date="2019-04" db="EMBL/GenBank/DDBJ databases">
        <title>Friends and foes A comparative genomics studyof 23 Aspergillus species from section Flavi.</title>
        <authorList>
            <consortium name="DOE Joint Genome Institute"/>
            <person name="Kjaerbolling I."/>
            <person name="Vesth T."/>
            <person name="Frisvad J.C."/>
            <person name="Nybo J.L."/>
            <person name="Theobald S."/>
            <person name="Kildgaard S."/>
            <person name="Isbrandt T."/>
            <person name="Kuo A."/>
            <person name="Sato A."/>
            <person name="Lyhne E.K."/>
            <person name="Kogle M.E."/>
            <person name="Wiebenga A."/>
            <person name="Kun R.S."/>
            <person name="Lubbers R.J."/>
            <person name="Makela M.R."/>
            <person name="Barry K."/>
            <person name="Chovatia M."/>
            <person name="Clum A."/>
            <person name="Daum C."/>
            <person name="Haridas S."/>
            <person name="He G."/>
            <person name="LaButti K."/>
            <person name="Lipzen A."/>
            <person name="Mondo S."/>
            <person name="Riley R."/>
            <person name="Salamov A."/>
            <person name="Simmons B.A."/>
            <person name="Magnuson J.K."/>
            <person name="Henrissat B."/>
            <person name="Mortensen U.H."/>
            <person name="Larsen T.O."/>
            <person name="Devries R.P."/>
            <person name="Grigoriev I.V."/>
            <person name="Machida M."/>
            <person name="Baker S.E."/>
            <person name="Andersen M.R."/>
        </authorList>
    </citation>
    <scope>NUCLEOTIDE SEQUENCE [LARGE SCALE GENOMIC DNA]</scope>
    <source>
        <strain evidence="3 4">IBT 29228</strain>
    </source>
</reference>
<dbReference type="InterPro" id="IPR035994">
    <property type="entry name" value="Nucleoside_phosphorylase_sf"/>
</dbReference>
<dbReference type="SUPFAM" id="SSF52540">
    <property type="entry name" value="P-loop containing nucleoside triphosphate hydrolases"/>
    <property type="match status" value="1"/>
</dbReference>
<proteinExistence type="predicted"/>
<organism evidence="3 4">
    <name type="scientific">Aspergillus bertholletiae</name>
    <dbReference type="NCBI Taxonomy" id="1226010"/>
    <lineage>
        <taxon>Eukaryota</taxon>
        <taxon>Fungi</taxon>
        <taxon>Dikarya</taxon>
        <taxon>Ascomycota</taxon>
        <taxon>Pezizomycotina</taxon>
        <taxon>Eurotiomycetes</taxon>
        <taxon>Eurotiomycetidae</taxon>
        <taxon>Eurotiales</taxon>
        <taxon>Aspergillaceae</taxon>
        <taxon>Aspergillus</taxon>
        <taxon>Aspergillus subgen. Circumdati</taxon>
    </lineage>
</organism>
<dbReference type="EMBL" id="ML736346">
    <property type="protein sequence ID" value="KAE8372693.1"/>
    <property type="molecule type" value="Genomic_DNA"/>
</dbReference>
<dbReference type="InterPro" id="IPR027417">
    <property type="entry name" value="P-loop_NTPase"/>
</dbReference>
<dbReference type="GO" id="GO:0003824">
    <property type="term" value="F:catalytic activity"/>
    <property type="evidence" value="ECO:0007669"/>
    <property type="project" value="InterPro"/>
</dbReference>
<dbReference type="Pfam" id="PF24883">
    <property type="entry name" value="NPHP3_N"/>
    <property type="match status" value="1"/>
</dbReference>
<dbReference type="OrthoDB" id="1577640at2759"/>
<evidence type="ECO:0000313" key="3">
    <source>
        <dbReference type="EMBL" id="KAE8372693.1"/>
    </source>
</evidence>
<dbReference type="PANTHER" id="PTHR46082">
    <property type="entry name" value="ATP/GTP-BINDING PROTEIN-RELATED"/>
    <property type="match status" value="1"/>
</dbReference>
<evidence type="ECO:0000313" key="4">
    <source>
        <dbReference type="Proteomes" id="UP000326198"/>
    </source>
</evidence>
<evidence type="ECO:0000256" key="1">
    <source>
        <dbReference type="ARBA" id="ARBA00022737"/>
    </source>
</evidence>
<feature type="domain" description="Nephrocystin 3-like N-terminal" evidence="2">
    <location>
        <begin position="379"/>
        <end position="542"/>
    </location>
</feature>
<accession>A0A5N7ASK5</accession>
<dbReference type="PANTHER" id="PTHR46082:SF11">
    <property type="entry name" value="AAA+ ATPASE DOMAIN-CONTAINING PROTEIN-RELATED"/>
    <property type="match status" value="1"/>
</dbReference>
<dbReference type="Gene3D" id="3.40.50.1580">
    <property type="entry name" value="Nucleoside phosphorylase domain"/>
    <property type="match status" value="1"/>
</dbReference>
<dbReference type="InterPro" id="IPR056884">
    <property type="entry name" value="NPHP3-like_N"/>
</dbReference>
<dbReference type="AlphaFoldDB" id="A0A5N7ASK5"/>
<evidence type="ECO:0000259" key="2">
    <source>
        <dbReference type="Pfam" id="PF24883"/>
    </source>
</evidence>
<protein>
    <submittedName>
        <fullName evidence="3">Nucleoside phosphorylase domain-containing protein</fullName>
    </submittedName>
</protein>
<dbReference type="SUPFAM" id="SSF53167">
    <property type="entry name" value="Purine and uridine phosphorylases"/>
    <property type="match status" value="1"/>
</dbReference>
<dbReference type="InterPro" id="IPR053137">
    <property type="entry name" value="NLR-like"/>
</dbReference>
<keyword evidence="1" id="KW-0677">Repeat</keyword>
<name>A0A5N7ASK5_9EURO</name>